<dbReference type="GO" id="GO:0004180">
    <property type="term" value="F:carboxypeptidase activity"/>
    <property type="evidence" value="ECO:0007669"/>
    <property type="project" value="UniProtKB-KW"/>
</dbReference>
<evidence type="ECO:0000256" key="3">
    <source>
        <dbReference type="ARBA" id="ARBA00004555"/>
    </source>
</evidence>
<evidence type="ECO:0000259" key="22">
    <source>
        <dbReference type="Pfam" id="PF04389"/>
    </source>
</evidence>
<evidence type="ECO:0000256" key="19">
    <source>
        <dbReference type="ARBA" id="ARBA00025833"/>
    </source>
</evidence>
<protein>
    <recommendedName>
        <fullName evidence="5">Carboxypeptidase Q</fullName>
    </recommendedName>
    <alternativeName>
        <fullName evidence="20">Plasma glutamate carboxypeptidase</fullName>
    </alternativeName>
</protein>
<evidence type="ECO:0000256" key="8">
    <source>
        <dbReference type="ARBA" id="ARBA00022670"/>
    </source>
</evidence>
<evidence type="ECO:0000256" key="13">
    <source>
        <dbReference type="ARBA" id="ARBA00022833"/>
    </source>
</evidence>
<name>A0A917CPF5_9GAMM</name>
<evidence type="ECO:0000256" key="5">
    <source>
        <dbReference type="ARBA" id="ARBA00014116"/>
    </source>
</evidence>
<comment type="subcellular location">
    <subcellularLocation>
        <location evidence="1">Endoplasmic reticulum</location>
    </subcellularLocation>
    <subcellularLocation>
        <location evidence="3">Golgi apparatus</location>
    </subcellularLocation>
    <subcellularLocation>
        <location evidence="2">Lysosome</location>
    </subcellularLocation>
    <subcellularLocation>
        <location evidence="4">Secreted</location>
    </subcellularLocation>
</comment>
<dbReference type="GO" id="GO:0046872">
    <property type="term" value="F:metal ion binding"/>
    <property type="evidence" value="ECO:0007669"/>
    <property type="project" value="UniProtKB-KW"/>
</dbReference>
<dbReference type="RefSeq" id="WP_188449199.1">
    <property type="nucleotide sequence ID" value="NZ_BMFO01000002.1"/>
</dbReference>
<keyword evidence="12" id="KW-0256">Endoplasmic reticulum</keyword>
<evidence type="ECO:0000256" key="6">
    <source>
        <dbReference type="ARBA" id="ARBA00022525"/>
    </source>
</evidence>
<keyword evidence="8" id="KW-0645">Protease</keyword>
<dbReference type="GO" id="GO:0070573">
    <property type="term" value="F:metallodipeptidase activity"/>
    <property type="evidence" value="ECO:0007669"/>
    <property type="project" value="InterPro"/>
</dbReference>
<keyword evidence="7" id="KW-0121">Carboxypeptidase</keyword>
<evidence type="ECO:0000256" key="12">
    <source>
        <dbReference type="ARBA" id="ARBA00022824"/>
    </source>
</evidence>
<evidence type="ECO:0000313" key="23">
    <source>
        <dbReference type="EMBL" id="GGF93075.1"/>
    </source>
</evidence>
<keyword evidence="18" id="KW-0458">Lysosome</keyword>
<dbReference type="GO" id="GO:0006508">
    <property type="term" value="P:proteolysis"/>
    <property type="evidence" value="ECO:0007669"/>
    <property type="project" value="UniProtKB-KW"/>
</dbReference>
<keyword evidence="15" id="KW-0482">Metalloprotease</keyword>
<keyword evidence="24" id="KW-1185">Reference proteome</keyword>
<dbReference type="Gene3D" id="3.40.630.10">
    <property type="entry name" value="Zn peptidases"/>
    <property type="match status" value="1"/>
</dbReference>
<evidence type="ECO:0000256" key="4">
    <source>
        <dbReference type="ARBA" id="ARBA00004613"/>
    </source>
</evidence>
<keyword evidence="13" id="KW-0862">Zinc</keyword>
<dbReference type="PANTHER" id="PTHR12053:SF3">
    <property type="entry name" value="CARBOXYPEPTIDASE Q"/>
    <property type="match status" value="1"/>
</dbReference>
<keyword evidence="10 21" id="KW-0732">Signal</keyword>
<sequence>MTRSLTAFLLLGLAGVASAAEYIDYAALGRIRQEGFTNSKVMDTVTTLTERIGPRLTNSPQMDAANEWTRKQLAEWGLSNARLEAFGPFGRGWEYQSASVHMTAPRQFTLSALPKAWTPGTEGAVTGEAMLLVAKTQADLDKYKGKLKGKILFISDAREIKPSDKPDFVRYDEDKLKELQSFAIPKPADAAKRKSDAEDFLRQRELTQYSNRFLAEEGVLATVSLSSWDNGIIRVTGGGSRKAGEPVGVPALTMITEHYNQVLRLLEKGEAVKLTLDIKARYTSDDDRVAHNTVAELPGHGKKDEVVMIGAHLDSWHGGTGAADNAAGVAVMMEAMRILKATGLKPKRTIRIALWSAEEQGLLGSAAYVGTHFAELPVPADPKLKDLPRSLQENPLPPVLKPAHGKVSAYFNYDNGGGRIRGIYAQENLAAAEVFRQWIAPLADIGVTTVTSRNTGSTDHVSFDRVGIPGFQFVQDNLDYFTHVHHTHLDGLDHIQAEDLRQSAVVVASLAYLAAMRDEPMPRKPLQP</sequence>
<dbReference type="InterPro" id="IPR007484">
    <property type="entry name" value="Peptidase_M28"/>
</dbReference>
<dbReference type="InterPro" id="IPR039866">
    <property type="entry name" value="CPQ"/>
</dbReference>
<feature type="signal peptide" evidence="21">
    <location>
        <begin position="1"/>
        <end position="19"/>
    </location>
</feature>
<comment type="caution">
    <text evidence="23">The sequence shown here is derived from an EMBL/GenBank/DDBJ whole genome shotgun (WGS) entry which is preliminary data.</text>
</comment>
<evidence type="ECO:0000256" key="18">
    <source>
        <dbReference type="ARBA" id="ARBA00023228"/>
    </source>
</evidence>
<gene>
    <name evidence="23" type="ORF">GCM10010960_13750</name>
</gene>
<evidence type="ECO:0000256" key="7">
    <source>
        <dbReference type="ARBA" id="ARBA00022645"/>
    </source>
</evidence>
<evidence type="ECO:0000256" key="1">
    <source>
        <dbReference type="ARBA" id="ARBA00004240"/>
    </source>
</evidence>
<keyword evidence="14" id="KW-0333">Golgi apparatus</keyword>
<evidence type="ECO:0000256" key="10">
    <source>
        <dbReference type="ARBA" id="ARBA00022729"/>
    </source>
</evidence>
<keyword evidence="9" id="KW-0479">Metal-binding</keyword>
<dbReference type="GO" id="GO:0005764">
    <property type="term" value="C:lysosome"/>
    <property type="evidence" value="ECO:0007669"/>
    <property type="project" value="UniProtKB-SubCell"/>
</dbReference>
<dbReference type="GO" id="GO:0005576">
    <property type="term" value="C:extracellular region"/>
    <property type="evidence" value="ECO:0007669"/>
    <property type="project" value="UniProtKB-SubCell"/>
</dbReference>
<dbReference type="EMBL" id="BMFO01000002">
    <property type="protein sequence ID" value="GGF93075.1"/>
    <property type="molecule type" value="Genomic_DNA"/>
</dbReference>
<keyword evidence="6" id="KW-0964">Secreted</keyword>
<evidence type="ECO:0000256" key="2">
    <source>
        <dbReference type="ARBA" id="ARBA00004371"/>
    </source>
</evidence>
<proteinExistence type="predicted"/>
<keyword evidence="16" id="KW-0865">Zymogen</keyword>
<comment type="subunit">
    <text evidence="19">Homodimer. The monomeric form is inactive while the homodimer is active.</text>
</comment>
<dbReference type="AlphaFoldDB" id="A0A917CPF5"/>
<feature type="chain" id="PRO_5037804917" description="Carboxypeptidase Q" evidence="21">
    <location>
        <begin position="20"/>
        <end position="528"/>
    </location>
</feature>
<evidence type="ECO:0000313" key="24">
    <source>
        <dbReference type="Proteomes" id="UP000632858"/>
    </source>
</evidence>
<dbReference type="PANTHER" id="PTHR12053">
    <property type="entry name" value="PROTEASE FAMILY M28 PLASMA GLUTAMATE CARBOXYPEPTIDASE-RELATED"/>
    <property type="match status" value="1"/>
</dbReference>
<evidence type="ECO:0000256" key="20">
    <source>
        <dbReference type="ARBA" id="ARBA00033328"/>
    </source>
</evidence>
<dbReference type="Pfam" id="PF04389">
    <property type="entry name" value="Peptidase_M28"/>
    <property type="match status" value="1"/>
</dbReference>
<dbReference type="Proteomes" id="UP000632858">
    <property type="component" value="Unassembled WGS sequence"/>
</dbReference>
<evidence type="ECO:0000256" key="16">
    <source>
        <dbReference type="ARBA" id="ARBA00023145"/>
    </source>
</evidence>
<accession>A0A917CPF5</accession>
<dbReference type="SUPFAM" id="SSF53187">
    <property type="entry name" value="Zn-dependent exopeptidases"/>
    <property type="match status" value="1"/>
</dbReference>
<evidence type="ECO:0000256" key="15">
    <source>
        <dbReference type="ARBA" id="ARBA00023049"/>
    </source>
</evidence>
<evidence type="ECO:0000256" key="9">
    <source>
        <dbReference type="ARBA" id="ARBA00022723"/>
    </source>
</evidence>
<evidence type="ECO:0000256" key="14">
    <source>
        <dbReference type="ARBA" id="ARBA00023034"/>
    </source>
</evidence>
<reference evidence="23" key="2">
    <citation type="submission" date="2020-09" db="EMBL/GenBank/DDBJ databases">
        <authorList>
            <person name="Sun Q."/>
            <person name="Zhou Y."/>
        </authorList>
    </citation>
    <scope>NUCLEOTIDE SEQUENCE</scope>
    <source>
        <strain evidence="23">CGMCC 1.12726</strain>
    </source>
</reference>
<evidence type="ECO:0000256" key="11">
    <source>
        <dbReference type="ARBA" id="ARBA00022801"/>
    </source>
</evidence>
<evidence type="ECO:0000256" key="21">
    <source>
        <dbReference type="SAM" id="SignalP"/>
    </source>
</evidence>
<evidence type="ECO:0000256" key="17">
    <source>
        <dbReference type="ARBA" id="ARBA00023180"/>
    </source>
</evidence>
<dbReference type="Gene3D" id="3.50.30.30">
    <property type="match status" value="1"/>
</dbReference>
<reference evidence="23" key="1">
    <citation type="journal article" date="2014" name="Int. J. Syst. Evol. Microbiol.">
        <title>Complete genome sequence of Corynebacterium casei LMG S-19264T (=DSM 44701T), isolated from a smear-ripened cheese.</title>
        <authorList>
            <consortium name="US DOE Joint Genome Institute (JGI-PGF)"/>
            <person name="Walter F."/>
            <person name="Albersmeier A."/>
            <person name="Kalinowski J."/>
            <person name="Ruckert C."/>
        </authorList>
    </citation>
    <scope>NUCLEOTIDE SEQUENCE</scope>
    <source>
        <strain evidence="23">CGMCC 1.12726</strain>
    </source>
</reference>
<keyword evidence="17" id="KW-0325">Glycoprotein</keyword>
<organism evidence="23 24">
    <name type="scientific">Arenimonas maotaiensis</name>
    <dbReference type="NCBI Taxonomy" id="1446479"/>
    <lineage>
        <taxon>Bacteria</taxon>
        <taxon>Pseudomonadati</taxon>
        <taxon>Pseudomonadota</taxon>
        <taxon>Gammaproteobacteria</taxon>
        <taxon>Lysobacterales</taxon>
        <taxon>Lysobacteraceae</taxon>
        <taxon>Arenimonas</taxon>
    </lineage>
</organism>
<feature type="domain" description="Peptidase M28" evidence="22">
    <location>
        <begin position="292"/>
        <end position="509"/>
    </location>
</feature>
<keyword evidence="11" id="KW-0378">Hydrolase</keyword>